<feature type="domain" description="NADP-dependent oxidoreductase" evidence="2">
    <location>
        <begin position="25"/>
        <end position="325"/>
    </location>
</feature>
<dbReference type="CDD" id="cd19075">
    <property type="entry name" value="AKR_AKR7A1-5"/>
    <property type="match status" value="1"/>
</dbReference>
<evidence type="ECO:0000313" key="3">
    <source>
        <dbReference type="EMBL" id="BCN87067.1"/>
    </source>
</evidence>
<dbReference type="EMBL" id="LC596415">
    <property type="protein sequence ID" value="BCN87066.1"/>
    <property type="molecule type" value="mRNA"/>
</dbReference>
<sequence length="341" mass="37803">MAAPSARAVQKIARDAATPARVATILGTMSIPTPLDEGATRQALQYFSAAGFEEIDTAIMYQGGKSETTLGDVGMETFRVACKANPWYKDGKTFNDPVGGLRADSVKEQLRASLQGLRRTSVDLFYLHAPDHDTPVEETLKAVHELRSEGLFLEWGLSNYASWQVVDIWHICKENGWQTPSVYQGMYNAVTRGVELELLPALKKLGMRFYAYNPLAGGILTGKHSFDSVPQTGRFSSETVWGRRYRSRFWHKPVFDALDVLKGLCEKHDTTLVSVSLRWLHHHSVLSGDDGDAVIVCGSTVDQVKANVDACADNTPLPQELVDAFEVAWGVSKPYCPQYFR</sequence>
<proteinExistence type="evidence at transcript level"/>
<protein>
    <submittedName>
        <fullName evidence="3">4-deoxy-L-erythro-5-hexoseulose uronate reductase</fullName>
    </submittedName>
</protein>
<accession>A0A7R7IJ70</accession>
<dbReference type="InterPro" id="IPR050523">
    <property type="entry name" value="AKR_Detox_Biosynth"/>
</dbReference>
<dbReference type="SUPFAM" id="SSF51430">
    <property type="entry name" value="NAD(P)-linked oxidoreductase"/>
    <property type="match status" value="1"/>
</dbReference>
<dbReference type="Gene3D" id="3.20.20.100">
    <property type="entry name" value="NADP-dependent oxidoreductase domain"/>
    <property type="match status" value="1"/>
</dbReference>
<evidence type="ECO:0000259" key="2">
    <source>
        <dbReference type="Pfam" id="PF00248"/>
    </source>
</evidence>
<keyword evidence="1" id="KW-0560">Oxidoreductase</keyword>
<dbReference type="InterPro" id="IPR023210">
    <property type="entry name" value="NADP_OxRdtase_dom"/>
</dbReference>
<gene>
    <name evidence="3" type="primary">SjRed</name>
</gene>
<name>A0A7R7IJ70_SACJA</name>
<dbReference type="PANTHER" id="PTHR43364">
    <property type="entry name" value="NADH-SPECIFIC METHYLGLYOXAL REDUCTASE-RELATED"/>
    <property type="match status" value="1"/>
</dbReference>
<dbReference type="AlphaFoldDB" id="A0A7R7IJ70"/>
<organism evidence="3">
    <name type="scientific">Saccharina japonica</name>
    <name type="common">Sweet kelp</name>
    <name type="synonym">Laminaria japonica</name>
    <dbReference type="NCBI Taxonomy" id="88149"/>
    <lineage>
        <taxon>Eukaryota</taxon>
        <taxon>Sar</taxon>
        <taxon>Stramenopiles</taxon>
        <taxon>Ochrophyta</taxon>
        <taxon>PX clade</taxon>
        <taxon>Phaeophyceae</taxon>
        <taxon>Laminariales</taxon>
        <taxon>Laminariaceae</taxon>
        <taxon>Saccharina</taxon>
    </lineage>
</organism>
<evidence type="ECO:0000256" key="1">
    <source>
        <dbReference type="ARBA" id="ARBA00023002"/>
    </source>
</evidence>
<dbReference type="InterPro" id="IPR036812">
    <property type="entry name" value="NAD(P)_OxRdtase_dom_sf"/>
</dbReference>
<dbReference type="GO" id="GO:0016491">
    <property type="term" value="F:oxidoreductase activity"/>
    <property type="evidence" value="ECO:0007669"/>
    <property type="project" value="UniProtKB-KW"/>
</dbReference>
<reference evidence="3" key="1">
    <citation type="submission" date="2020-12" db="EMBL/GenBank/DDBJ databases">
        <title>Functional identification of the DEHU reductase from a brown alga Saccharina japonica.</title>
        <authorList>
            <person name="Inoue A."/>
            <person name="Ojima T."/>
        </authorList>
    </citation>
    <scope>NUCLEOTIDE SEQUENCE</scope>
</reference>
<dbReference type="EMBL" id="LC596416">
    <property type="protein sequence ID" value="BCN87067.1"/>
    <property type="molecule type" value="Genomic_DNA"/>
</dbReference>
<dbReference type="PANTHER" id="PTHR43364:SF4">
    <property type="entry name" value="NAD(P)-LINKED OXIDOREDUCTASE SUPERFAMILY PROTEIN"/>
    <property type="match status" value="1"/>
</dbReference>
<dbReference type="Pfam" id="PF00248">
    <property type="entry name" value="Aldo_ket_red"/>
    <property type="match status" value="1"/>
</dbReference>